<accession>A0ABS3YD60</accession>
<organism evidence="2 3">
    <name type="scientific">Chitinophaga chungangae</name>
    <dbReference type="NCBI Taxonomy" id="2821488"/>
    <lineage>
        <taxon>Bacteria</taxon>
        <taxon>Pseudomonadati</taxon>
        <taxon>Bacteroidota</taxon>
        <taxon>Chitinophagia</taxon>
        <taxon>Chitinophagales</taxon>
        <taxon>Chitinophagaceae</taxon>
        <taxon>Chitinophaga</taxon>
    </lineage>
</organism>
<feature type="signal peptide" evidence="1">
    <location>
        <begin position="1"/>
        <end position="20"/>
    </location>
</feature>
<name>A0ABS3YD60_9BACT</name>
<dbReference type="SUPFAM" id="SSF160574">
    <property type="entry name" value="BT0923-like"/>
    <property type="match status" value="1"/>
</dbReference>
<evidence type="ECO:0000313" key="2">
    <source>
        <dbReference type="EMBL" id="MBO9152596.1"/>
    </source>
</evidence>
<protein>
    <submittedName>
        <fullName evidence="2">PepSY-like domain-containing protein</fullName>
    </submittedName>
</protein>
<proteinExistence type="predicted"/>
<dbReference type="EMBL" id="JAGHKP010000002">
    <property type="protein sequence ID" value="MBO9152596.1"/>
    <property type="molecule type" value="Genomic_DNA"/>
</dbReference>
<reference evidence="3" key="1">
    <citation type="submission" date="2021-03" db="EMBL/GenBank/DDBJ databases">
        <title>Assistant Professor.</title>
        <authorList>
            <person name="Huq M.A."/>
        </authorList>
    </citation>
    <scope>NUCLEOTIDE SEQUENCE [LARGE SCALE GENOMIC DNA]</scope>
    <source>
        <strain evidence="3">MAH-28</strain>
    </source>
</reference>
<dbReference type="Proteomes" id="UP000679126">
    <property type="component" value="Unassembled WGS sequence"/>
</dbReference>
<evidence type="ECO:0000313" key="3">
    <source>
        <dbReference type="Proteomes" id="UP000679126"/>
    </source>
</evidence>
<evidence type="ECO:0000256" key="1">
    <source>
        <dbReference type="SAM" id="SignalP"/>
    </source>
</evidence>
<comment type="caution">
    <text evidence="2">The sequence shown here is derived from an EMBL/GenBank/DDBJ whole genome shotgun (WGS) entry which is preliminary data.</text>
</comment>
<dbReference type="RefSeq" id="WP_209145582.1">
    <property type="nucleotide sequence ID" value="NZ_JAGHKP010000002.1"/>
</dbReference>
<keyword evidence="3" id="KW-1185">Reference proteome</keyword>
<keyword evidence="1" id="KW-0732">Signal</keyword>
<sequence length="155" mass="16741">MKKVTLLICAAIFTSGIAFSQQKKSSKKAKTAKKIEAPASVKDAFTQNADFAAATDAQWAKTSGGNWIASFNRENVKTAVEYNAEGTWVATRSTFETGNLPETVLGTLKNKYPSAVVKEGWKIERADVAPYYKVNIDDNGTAKTVLLNDAGTIVD</sequence>
<feature type="chain" id="PRO_5046976202" evidence="1">
    <location>
        <begin position="21"/>
        <end position="155"/>
    </location>
</feature>
<dbReference type="Gene3D" id="3.10.450.360">
    <property type="match status" value="1"/>
</dbReference>
<gene>
    <name evidence="2" type="ORF">J7I43_10270</name>
</gene>